<accession>A0A7W6H0S4</accession>
<organism evidence="1 2">
    <name type="scientific">Sulfitobacter undariae</name>
    <dbReference type="NCBI Taxonomy" id="1563671"/>
    <lineage>
        <taxon>Bacteria</taxon>
        <taxon>Pseudomonadati</taxon>
        <taxon>Pseudomonadota</taxon>
        <taxon>Alphaproteobacteria</taxon>
        <taxon>Rhodobacterales</taxon>
        <taxon>Roseobacteraceae</taxon>
        <taxon>Sulfitobacter</taxon>
    </lineage>
</organism>
<proteinExistence type="predicted"/>
<dbReference type="Proteomes" id="UP000530268">
    <property type="component" value="Unassembled WGS sequence"/>
</dbReference>
<evidence type="ECO:0000313" key="1">
    <source>
        <dbReference type="EMBL" id="MBB3995221.1"/>
    </source>
</evidence>
<name>A0A7W6H0S4_9RHOB</name>
<evidence type="ECO:0000313" key="2">
    <source>
        <dbReference type="Proteomes" id="UP000530268"/>
    </source>
</evidence>
<dbReference type="AlphaFoldDB" id="A0A7W6H0S4"/>
<dbReference type="GO" id="GO:0003677">
    <property type="term" value="F:DNA binding"/>
    <property type="evidence" value="ECO:0007669"/>
    <property type="project" value="InterPro"/>
</dbReference>
<dbReference type="GO" id="GO:0004803">
    <property type="term" value="F:transposase activity"/>
    <property type="evidence" value="ECO:0007669"/>
    <property type="project" value="InterPro"/>
</dbReference>
<dbReference type="EMBL" id="JACIEI010000012">
    <property type="protein sequence ID" value="MBB3995221.1"/>
    <property type="molecule type" value="Genomic_DNA"/>
</dbReference>
<dbReference type="Gene3D" id="3.30.70.1290">
    <property type="entry name" value="Transposase IS200-like"/>
    <property type="match status" value="1"/>
</dbReference>
<dbReference type="GO" id="GO:0006313">
    <property type="term" value="P:DNA transposition"/>
    <property type="evidence" value="ECO:0007669"/>
    <property type="project" value="InterPro"/>
</dbReference>
<keyword evidence="2" id="KW-1185">Reference proteome</keyword>
<protein>
    <submittedName>
        <fullName evidence="1">Uncharacterized protein</fullName>
    </submittedName>
</protein>
<sequence length="69" mass="8178">MLTKPRHNLWMSRYRPMYVDYCPWNPVKHGLVDDAEDWPYSTVHRAMKAGRLTRGTTNQANQSEVFDTH</sequence>
<gene>
    <name evidence="1" type="ORF">GGR95_002873</name>
</gene>
<reference evidence="1 2" key="1">
    <citation type="submission" date="2020-08" db="EMBL/GenBank/DDBJ databases">
        <title>Genomic Encyclopedia of Type Strains, Phase IV (KMG-IV): sequencing the most valuable type-strain genomes for metagenomic binning, comparative biology and taxonomic classification.</title>
        <authorList>
            <person name="Goeker M."/>
        </authorList>
    </citation>
    <scope>NUCLEOTIDE SEQUENCE [LARGE SCALE GENOMIC DNA]</scope>
    <source>
        <strain evidence="1 2">DSM 102234</strain>
    </source>
</reference>
<dbReference type="InterPro" id="IPR036515">
    <property type="entry name" value="Transposase_17_sf"/>
</dbReference>
<comment type="caution">
    <text evidence="1">The sequence shown here is derived from an EMBL/GenBank/DDBJ whole genome shotgun (WGS) entry which is preliminary data.</text>
</comment>